<feature type="domain" description="Secretion system C-terminal sorting" evidence="2">
    <location>
        <begin position="115"/>
        <end position="180"/>
    </location>
</feature>
<comment type="caution">
    <text evidence="3">The sequence shown here is derived from an EMBL/GenBank/DDBJ whole genome shotgun (WGS) entry which is preliminary data.</text>
</comment>
<protein>
    <submittedName>
        <fullName evidence="3">T9SS type A sorting domain-containing protein</fullName>
    </submittedName>
</protein>
<name>A0AAP2DVA1_9BACT</name>
<accession>A0AAP2DVA1</accession>
<dbReference type="RefSeq" id="WP_254170052.1">
    <property type="nucleotide sequence ID" value="NZ_JAHESF010000068.1"/>
</dbReference>
<dbReference type="NCBIfam" id="TIGR04183">
    <property type="entry name" value="Por_Secre_tail"/>
    <property type="match status" value="1"/>
</dbReference>
<dbReference type="Pfam" id="PF18962">
    <property type="entry name" value="Por_Secre_tail"/>
    <property type="match status" value="1"/>
</dbReference>
<dbReference type="InterPro" id="IPR055015">
    <property type="entry name" value="GCX_COOH"/>
</dbReference>
<dbReference type="EMBL" id="JAHESF010000068">
    <property type="protein sequence ID" value="MBT1701369.1"/>
    <property type="molecule type" value="Genomic_DNA"/>
</dbReference>
<feature type="chain" id="PRO_5042878229" evidence="1">
    <location>
        <begin position="31"/>
        <end position="186"/>
    </location>
</feature>
<dbReference type="AlphaFoldDB" id="A0AAP2DVA1"/>
<keyword evidence="4" id="KW-1185">Reference proteome</keyword>
<proteinExistence type="predicted"/>
<organism evidence="3 4">
    <name type="scientific">Chryseosolibacter histidini</name>
    <dbReference type="NCBI Taxonomy" id="2782349"/>
    <lineage>
        <taxon>Bacteria</taxon>
        <taxon>Pseudomonadati</taxon>
        <taxon>Bacteroidota</taxon>
        <taxon>Cytophagia</taxon>
        <taxon>Cytophagales</taxon>
        <taxon>Chryseotaleaceae</taxon>
        <taxon>Chryseosolibacter</taxon>
    </lineage>
</organism>
<evidence type="ECO:0000313" key="3">
    <source>
        <dbReference type="EMBL" id="MBT1701369.1"/>
    </source>
</evidence>
<keyword evidence="1" id="KW-0732">Signal</keyword>
<dbReference type="NCBIfam" id="NF045639">
    <property type="entry name" value="GCX_COOH"/>
    <property type="match status" value="1"/>
</dbReference>
<dbReference type="Proteomes" id="UP001319200">
    <property type="component" value="Unassembled WGS sequence"/>
</dbReference>
<evidence type="ECO:0000256" key="1">
    <source>
        <dbReference type="SAM" id="SignalP"/>
    </source>
</evidence>
<gene>
    <name evidence="3" type="ORF">KK083_31035</name>
</gene>
<dbReference type="InterPro" id="IPR026444">
    <property type="entry name" value="Secre_tail"/>
</dbReference>
<feature type="signal peptide" evidence="1">
    <location>
        <begin position="1"/>
        <end position="30"/>
    </location>
</feature>
<sequence length="186" mass="20174">MDRIKRKTARANIYLSVLMSLLLVSLRSMAQDCEEAYYLSSETIAAGQQVVYTSGGAIFCPEGKQFIVEKDGYATLTAGGRIELNAGFEVHAGGGLIALVEGCGAGDPGESPFSVFPNPTDGELHVESKNKINTIRLMDLNGLTLIEQKEINSTSFVLDLSKVDPGIYILEVIDDKTAEKVRVERK</sequence>
<evidence type="ECO:0000259" key="2">
    <source>
        <dbReference type="Pfam" id="PF18962"/>
    </source>
</evidence>
<reference evidence="3 4" key="1">
    <citation type="submission" date="2021-05" db="EMBL/GenBank/DDBJ databases">
        <title>A Polyphasic approach of four new species of the genus Ohtaekwangia: Ohtaekwangia histidinii sp. nov., Ohtaekwangia cretensis sp. nov., Ohtaekwangia indiensis sp. nov., Ohtaekwangia reichenbachii sp. nov. from diverse environment.</title>
        <authorList>
            <person name="Octaviana S."/>
        </authorList>
    </citation>
    <scope>NUCLEOTIDE SEQUENCE [LARGE SCALE GENOMIC DNA]</scope>
    <source>
        <strain evidence="3 4">PWU4</strain>
    </source>
</reference>
<evidence type="ECO:0000313" key="4">
    <source>
        <dbReference type="Proteomes" id="UP001319200"/>
    </source>
</evidence>